<dbReference type="SUPFAM" id="SSF48264">
    <property type="entry name" value="Cytochrome P450"/>
    <property type="match status" value="1"/>
</dbReference>
<evidence type="ECO:0000256" key="5">
    <source>
        <dbReference type="ARBA" id="ARBA00022723"/>
    </source>
</evidence>
<dbReference type="PROSITE" id="PS00086">
    <property type="entry name" value="CYTOCHROME_P450"/>
    <property type="match status" value="1"/>
</dbReference>
<keyword evidence="7 9" id="KW-0408">Iron</keyword>
<evidence type="ECO:0000313" key="14">
    <source>
        <dbReference type="Proteomes" id="UP000559256"/>
    </source>
</evidence>
<dbReference type="EMBL" id="JAACJM010000014">
    <property type="protein sequence ID" value="KAF5369064.1"/>
    <property type="molecule type" value="Genomic_DNA"/>
</dbReference>
<evidence type="ECO:0000256" key="8">
    <source>
        <dbReference type="ARBA" id="ARBA00023033"/>
    </source>
</evidence>
<keyword evidence="12" id="KW-0472">Membrane</keyword>
<dbReference type="CDD" id="cd11065">
    <property type="entry name" value="CYP64-like"/>
    <property type="match status" value="1"/>
</dbReference>
<feature type="region of interest" description="Disordered" evidence="11">
    <location>
        <begin position="403"/>
        <end position="422"/>
    </location>
</feature>
<keyword evidence="14" id="KW-1185">Reference proteome</keyword>
<evidence type="ECO:0000256" key="9">
    <source>
        <dbReference type="PIRSR" id="PIRSR602401-1"/>
    </source>
</evidence>
<accession>A0A8H5GPZ4</accession>
<dbReference type="InterPro" id="IPR036396">
    <property type="entry name" value="Cyt_P450_sf"/>
</dbReference>
<evidence type="ECO:0000256" key="11">
    <source>
        <dbReference type="SAM" id="MobiDB-lite"/>
    </source>
</evidence>
<dbReference type="Proteomes" id="UP000559256">
    <property type="component" value="Unassembled WGS sequence"/>
</dbReference>
<keyword evidence="12" id="KW-1133">Transmembrane helix</keyword>
<name>A0A8H5GPZ4_9AGAR</name>
<dbReference type="PRINTS" id="PR00463">
    <property type="entry name" value="EP450I"/>
</dbReference>
<keyword evidence="12" id="KW-0812">Transmembrane</keyword>
<proteinExistence type="inferred from homology"/>
<dbReference type="GO" id="GO:0020037">
    <property type="term" value="F:heme binding"/>
    <property type="evidence" value="ECO:0007669"/>
    <property type="project" value="InterPro"/>
</dbReference>
<evidence type="ECO:0000256" key="4">
    <source>
        <dbReference type="ARBA" id="ARBA00022617"/>
    </source>
</evidence>
<reference evidence="13 14" key="1">
    <citation type="journal article" date="2020" name="ISME J.">
        <title>Uncovering the hidden diversity of litter-decomposition mechanisms in mushroom-forming fungi.</title>
        <authorList>
            <person name="Floudas D."/>
            <person name="Bentzer J."/>
            <person name="Ahren D."/>
            <person name="Johansson T."/>
            <person name="Persson P."/>
            <person name="Tunlid A."/>
        </authorList>
    </citation>
    <scope>NUCLEOTIDE SEQUENCE [LARGE SCALE GENOMIC DNA]</scope>
    <source>
        <strain evidence="13 14">CBS 291.85</strain>
    </source>
</reference>
<evidence type="ECO:0000256" key="1">
    <source>
        <dbReference type="ARBA" id="ARBA00001971"/>
    </source>
</evidence>
<dbReference type="GO" id="GO:0005506">
    <property type="term" value="F:iron ion binding"/>
    <property type="evidence" value="ECO:0007669"/>
    <property type="project" value="InterPro"/>
</dbReference>
<dbReference type="InterPro" id="IPR002401">
    <property type="entry name" value="Cyt_P450_E_grp-I"/>
</dbReference>
<dbReference type="InterPro" id="IPR017972">
    <property type="entry name" value="Cyt_P450_CS"/>
</dbReference>
<dbReference type="Pfam" id="PF00067">
    <property type="entry name" value="p450"/>
    <property type="match status" value="1"/>
</dbReference>
<feature type="binding site" description="axial binding residue" evidence="9">
    <location>
        <position position="439"/>
    </location>
    <ligand>
        <name>heme</name>
        <dbReference type="ChEBI" id="CHEBI:30413"/>
    </ligand>
    <ligandPart>
        <name>Fe</name>
        <dbReference type="ChEBI" id="CHEBI:18248"/>
    </ligandPart>
</feature>
<dbReference type="OrthoDB" id="1055148at2759"/>
<comment type="cofactor">
    <cofactor evidence="1 9">
        <name>heme</name>
        <dbReference type="ChEBI" id="CHEBI:30413"/>
    </cofactor>
</comment>
<evidence type="ECO:0000256" key="7">
    <source>
        <dbReference type="ARBA" id="ARBA00023004"/>
    </source>
</evidence>
<organism evidence="13 14">
    <name type="scientific">Tetrapyrgos nigripes</name>
    <dbReference type="NCBI Taxonomy" id="182062"/>
    <lineage>
        <taxon>Eukaryota</taxon>
        <taxon>Fungi</taxon>
        <taxon>Dikarya</taxon>
        <taxon>Basidiomycota</taxon>
        <taxon>Agaricomycotina</taxon>
        <taxon>Agaricomycetes</taxon>
        <taxon>Agaricomycetidae</taxon>
        <taxon>Agaricales</taxon>
        <taxon>Marasmiineae</taxon>
        <taxon>Marasmiaceae</taxon>
        <taxon>Tetrapyrgos</taxon>
    </lineage>
</organism>
<dbReference type="Gene3D" id="1.10.630.10">
    <property type="entry name" value="Cytochrome P450"/>
    <property type="match status" value="1"/>
</dbReference>
<comment type="pathway">
    <text evidence="2">Secondary metabolite biosynthesis.</text>
</comment>
<dbReference type="InterPro" id="IPR050364">
    <property type="entry name" value="Cytochrome_P450_fung"/>
</dbReference>
<keyword evidence="6 10" id="KW-0560">Oxidoreductase</keyword>
<dbReference type="GO" id="GO:0016705">
    <property type="term" value="F:oxidoreductase activity, acting on paired donors, with incorporation or reduction of molecular oxygen"/>
    <property type="evidence" value="ECO:0007669"/>
    <property type="project" value="InterPro"/>
</dbReference>
<evidence type="ECO:0000256" key="12">
    <source>
        <dbReference type="SAM" id="Phobius"/>
    </source>
</evidence>
<dbReference type="GO" id="GO:0004497">
    <property type="term" value="F:monooxygenase activity"/>
    <property type="evidence" value="ECO:0007669"/>
    <property type="project" value="UniProtKB-KW"/>
</dbReference>
<evidence type="ECO:0000256" key="3">
    <source>
        <dbReference type="ARBA" id="ARBA00010617"/>
    </source>
</evidence>
<evidence type="ECO:0000256" key="10">
    <source>
        <dbReference type="RuleBase" id="RU000461"/>
    </source>
</evidence>
<evidence type="ECO:0000313" key="13">
    <source>
        <dbReference type="EMBL" id="KAF5369064.1"/>
    </source>
</evidence>
<dbReference type="PRINTS" id="PR00385">
    <property type="entry name" value="P450"/>
</dbReference>
<keyword evidence="8 10" id="KW-0503">Monooxygenase</keyword>
<protein>
    <recommendedName>
        <fullName evidence="15">Cytochrome P450</fullName>
    </recommendedName>
</protein>
<dbReference type="PANTHER" id="PTHR46300:SF7">
    <property type="entry name" value="P450, PUTATIVE (EUROFUNG)-RELATED"/>
    <property type="match status" value="1"/>
</dbReference>
<comment type="similarity">
    <text evidence="3 10">Belongs to the cytochrome P450 family.</text>
</comment>
<dbReference type="PANTHER" id="PTHR46300">
    <property type="entry name" value="P450, PUTATIVE (EUROFUNG)-RELATED-RELATED"/>
    <property type="match status" value="1"/>
</dbReference>
<dbReference type="AlphaFoldDB" id="A0A8H5GPZ4"/>
<feature type="transmembrane region" description="Helical" evidence="12">
    <location>
        <begin position="6"/>
        <end position="22"/>
    </location>
</feature>
<comment type="caution">
    <text evidence="13">The sequence shown here is derived from an EMBL/GenBank/DDBJ whole genome shotgun (WGS) entry which is preliminary data.</text>
</comment>
<keyword evidence="5 9" id="KW-0479">Metal-binding</keyword>
<sequence>MEPMHLFKILALFMLSVVLYFFSKRPGVRFPPGPPRIPILGNLFQILFEIDFSQSWLTFSKWKQLYGPLVYLDVAGQPVVILNSPKVVEDLLDRRASKYSDRPPNLVVGYMTRHLDVVLMHYGEPWRRMRRASETALGPRMTPNYHRKQTDESVLMAFGILEQPDSWKYQANRAAASSILSTVYDLPSIQSPDHPSIAFMDDFVDRTSEAALPGSHLANVFSVLDYLPDYMSKWRTRAQNDFKRYTRTFQDMFLKIKNKSRNGMEQGPSFCATLVENEARHGMSDEESAWLAGVLYAAGQETSTSVLHWFFFTMVLFPEVQYRAQDELDRVVGRSRLPSFADMKHLPYIVAIINELLRWRPATPLAAPHAVMEDDYYEGYLIPKGSIAVANVWSLNHDPETYGPDSDHFRPERHLDENGSLKDPKSDGHFTFGFGQRVCVGRYVANNFLFITCAMVLWAMRLEPIKDAEGSSILPDPDIYNSTNGVFLRPSHFEFTASARFEDADVLIQQARDEIVRESTAFEEV</sequence>
<evidence type="ECO:0008006" key="15">
    <source>
        <dbReference type="Google" id="ProtNLM"/>
    </source>
</evidence>
<dbReference type="InterPro" id="IPR001128">
    <property type="entry name" value="Cyt_P450"/>
</dbReference>
<evidence type="ECO:0000256" key="6">
    <source>
        <dbReference type="ARBA" id="ARBA00023002"/>
    </source>
</evidence>
<keyword evidence="4 9" id="KW-0349">Heme</keyword>
<gene>
    <name evidence="13" type="ORF">D9758_002927</name>
</gene>
<evidence type="ECO:0000256" key="2">
    <source>
        <dbReference type="ARBA" id="ARBA00005179"/>
    </source>
</evidence>